<dbReference type="GO" id="GO:0034361">
    <property type="term" value="C:very-low-density lipoprotein particle"/>
    <property type="evidence" value="ECO:0007669"/>
    <property type="project" value="TreeGrafter"/>
</dbReference>
<evidence type="ECO:0000313" key="9">
    <source>
        <dbReference type="Proteomes" id="UP000314983"/>
    </source>
</evidence>
<comment type="subcellular location">
    <subcellularLocation>
        <location evidence="1">Secreted</location>
    </subcellularLocation>
</comment>
<dbReference type="PANTHER" id="PTHR16565">
    <property type="entry name" value="APOLIPOPROTEIN C-I"/>
    <property type="match status" value="1"/>
</dbReference>
<reference evidence="8" key="3">
    <citation type="submission" date="2020-05" db="EMBL/GenBank/DDBJ databases">
        <title>Electrophorus electricus (electric eel) genome, fEleEle1, primary haplotype.</title>
        <authorList>
            <person name="Myers G."/>
            <person name="Meyer A."/>
            <person name="Fedrigo O."/>
            <person name="Formenti G."/>
            <person name="Rhie A."/>
            <person name="Tracey A."/>
            <person name="Sims Y."/>
            <person name="Jarvis E.D."/>
        </authorList>
    </citation>
    <scope>NUCLEOTIDE SEQUENCE [LARGE SCALE GENOMIC DNA]</scope>
</reference>
<evidence type="ECO:0000256" key="7">
    <source>
        <dbReference type="SAM" id="SignalP"/>
    </source>
</evidence>
<evidence type="ECO:0000256" key="3">
    <source>
        <dbReference type="ARBA" id="ARBA00022448"/>
    </source>
</evidence>
<dbReference type="GO" id="GO:0005504">
    <property type="term" value="F:fatty acid binding"/>
    <property type="evidence" value="ECO:0007669"/>
    <property type="project" value="TreeGrafter"/>
</dbReference>
<dbReference type="STRING" id="8005.ENSEEEP00000013031"/>
<dbReference type="GO" id="GO:0042157">
    <property type="term" value="P:lipoprotein metabolic process"/>
    <property type="evidence" value="ECO:0007669"/>
    <property type="project" value="InterPro"/>
</dbReference>
<dbReference type="GO" id="GO:0032375">
    <property type="term" value="P:negative regulation of cholesterol transport"/>
    <property type="evidence" value="ECO:0007669"/>
    <property type="project" value="TreeGrafter"/>
</dbReference>
<dbReference type="CTD" id="341"/>
<dbReference type="GO" id="GO:0034364">
    <property type="term" value="C:high-density lipoprotein particle"/>
    <property type="evidence" value="ECO:0007669"/>
    <property type="project" value="TreeGrafter"/>
</dbReference>
<sequence length="91" mass="10367">MKLYLAVAALLLVLLAHTEAQEEPTVEEPTVKEHFANIHTKLKEFGEDLSEKAISALKKLEESELASKTRSWITENIEKLKQKIDETFTTK</sequence>
<dbReference type="KEGG" id="eee:113568396"/>
<dbReference type="OMA" id="GTSTRNW"/>
<dbReference type="GO" id="GO:0050995">
    <property type="term" value="P:negative regulation of lipid catabolic process"/>
    <property type="evidence" value="ECO:0007669"/>
    <property type="project" value="TreeGrafter"/>
</dbReference>
<dbReference type="GO" id="GO:0006641">
    <property type="term" value="P:triglyceride metabolic process"/>
    <property type="evidence" value="ECO:0007669"/>
    <property type="project" value="TreeGrafter"/>
</dbReference>
<evidence type="ECO:0000256" key="1">
    <source>
        <dbReference type="ARBA" id="ARBA00004613"/>
    </source>
</evidence>
<accession>A0A4W4EPP7</accession>
<dbReference type="GeneTree" id="ENSGT00990000204583"/>
<dbReference type="GO" id="GO:0006869">
    <property type="term" value="P:lipid transport"/>
    <property type="evidence" value="ECO:0007669"/>
    <property type="project" value="UniProtKB-KW"/>
</dbReference>
<reference evidence="9" key="2">
    <citation type="journal article" date="2017" name="Sci. Adv.">
        <title>A tail of two voltages: Proteomic comparison of the three electric organs of the electric eel.</title>
        <authorList>
            <person name="Traeger L.L."/>
            <person name="Sabat G."/>
            <person name="Barrett-Wilt G.A."/>
            <person name="Wells G.B."/>
            <person name="Sussman M.R."/>
        </authorList>
    </citation>
    <scope>NUCLEOTIDE SEQUENCE [LARGE SCALE GENOMIC DNA]</scope>
</reference>
<comment type="similarity">
    <text evidence="2">Belongs to the apolipoprotein C1 family.</text>
</comment>
<evidence type="ECO:0000256" key="6">
    <source>
        <dbReference type="ARBA" id="ARBA00023055"/>
    </source>
</evidence>
<dbReference type="GO" id="GO:0034447">
    <property type="term" value="P:very-low-density lipoprotein particle clearance"/>
    <property type="evidence" value="ECO:0007669"/>
    <property type="project" value="TreeGrafter"/>
</dbReference>
<dbReference type="RefSeq" id="XP_026852397.2">
    <property type="nucleotide sequence ID" value="XM_026996596.2"/>
</dbReference>
<keyword evidence="3" id="KW-0813">Transport</keyword>
<proteinExistence type="inferred from homology"/>
<evidence type="ECO:0000256" key="5">
    <source>
        <dbReference type="ARBA" id="ARBA00022729"/>
    </source>
</evidence>
<dbReference type="PANTHER" id="PTHR16565:SF2">
    <property type="entry name" value="APOLIPOPROTEIN C-I"/>
    <property type="match status" value="1"/>
</dbReference>
<keyword evidence="9" id="KW-1185">Reference proteome</keyword>
<keyword evidence="5 7" id="KW-0732">Signal</keyword>
<evidence type="ECO:0000256" key="2">
    <source>
        <dbReference type="ARBA" id="ARBA00009204"/>
    </source>
</evidence>
<protein>
    <recommendedName>
        <fullName evidence="10">Apolipoprotein C-I</fullName>
    </recommendedName>
</protein>
<feature type="signal peptide" evidence="7">
    <location>
        <begin position="1"/>
        <end position="20"/>
    </location>
</feature>
<dbReference type="Pfam" id="PF04691">
    <property type="entry name" value="ApoC-I"/>
    <property type="match status" value="1"/>
</dbReference>
<dbReference type="InterPro" id="IPR006781">
    <property type="entry name" value="ApoC-I"/>
</dbReference>
<evidence type="ECO:0000256" key="4">
    <source>
        <dbReference type="ARBA" id="ARBA00022525"/>
    </source>
</evidence>
<name>A0A4W4EPP7_ELEEL</name>
<keyword evidence="6" id="KW-0445">Lipid transport</keyword>
<dbReference type="GeneID" id="113568396"/>
<reference evidence="8" key="4">
    <citation type="submission" date="2025-08" db="UniProtKB">
        <authorList>
            <consortium name="Ensembl"/>
        </authorList>
    </citation>
    <scope>IDENTIFICATION</scope>
</reference>
<evidence type="ECO:0000313" key="8">
    <source>
        <dbReference type="Ensembl" id="ENSEEEP00000013031.2"/>
    </source>
</evidence>
<reference evidence="8" key="5">
    <citation type="submission" date="2025-09" db="UniProtKB">
        <authorList>
            <consortium name="Ensembl"/>
        </authorList>
    </citation>
    <scope>IDENTIFICATION</scope>
</reference>
<dbReference type="Proteomes" id="UP000314983">
    <property type="component" value="Chromosome 10"/>
</dbReference>
<reference evidence="9" key="1">
    <citation type="journal article" date="2014" name="Science">
        <title>Nonhuman genetics. Genomic basis for the convergent evolution of electric organs.</title>
        <authorList>
            <person name="Gallant J.R."/>
            <person name="Traeger L.L."/>
            <person name="Volkening J.D."/>
            <person name="Moffett H."/>
            <person name="Chen P.H."/>
            <person name="Novina C.D."/>
            <person name="Phillips G.N.Jr."/>
            <person name="Anand R."/>
            <person name="Wells G.B."/>
            <person name="Pinch M."/>
            <person name="Guth R."/>
            <person name="Unguez G.A."/>
            <person name="Albert J.S."/>
            <person name="Zakon H.H."/>
            <person name="Samanta M.P."/>
            <person name="Sussman M.R."/>
        </authorList>
    </citation>
    <scope>NUCLEOTIDE SEQUENCE [LARGE SCALE GENOMIC DNA]</scope>
</reference>
<feature type="chain" id="PRO_5044206008" description="Apolipoprotein C-I" evidence="7">
    <location>
        <begin position="21"/>
        <end position="91"/>
    </location>
</feature>
<keyword evidence="4" id="KW-0964">Secreted</keyword>
<dbReference type="GO" id="GO:0010916">
    <property type="term" value="P:negative regulation of very-low-density lipoprotein particle clearance"/>
    <property type="evidence" value="ECO:0007669"/>
    <property type="project" value="TreeGrafter"/>
</dbReference>
<gene>
    <name evidence="8" type="primary">apoc1</name>
</gene>
<organism evidence="8 9">
    <name type="scientific">Electrophorus electricus</name>
    <name type="common">Electric eel</name>
    <name type="synonym">Gymnotus electricus</name>
    <dbReference type="NCBI Taxonomy" id="8005"/>
    <lineage>
        <taxon>Eukaryota</taxon>
        <taxon>Metazoa</taxon>
        <taxon>Chordata</taxon>
        <taxon>Craniata</taxon>
        <taxon>Vertebrata</taxon>
        <taxon>Euteleostomi</taxon>
        <taxon>Actinopterygii</taxon>
        <taxon>Neopterygii</taxon>
        <taxon>Teleostei</taxon>
        <taxon>Ostariophysi</taxon>
        <taxon>Gymnotiformes</taxon>
        <taxon>Gymnotoidei</taxon>
        <taxon>Gymnotidae</taxon>
        <taxon>Electrophorus</taxon>
    </lineage>
</organism>
<evidence type="ECO:0008006" key="10">
    <source>
        <dbReference type="Google" id="ProtNLM"/>
    </source>
</evidence>
<dbReference type="Ensembl" id="ENSEEET00000013188.2">
    <property type="protein sequence ID" value="ENSEEEP00000013031.2"/>
    <property type="gene ID" value="ENSEEEG00000006564.2"/>
</dbReference>
<dbReference type="AlphaFoldDB" id="A0A4W4EPP7"/>
<dbReference type="GO" id="GO:0004859">
    <property type="term" value="F:phospholipase inhibitor activity"/>
    <property type="evidence" value="ECO:0007669"/>
    <property type="project" value="TreeGrafter"/>
</dbReference>
<dbReference type="InterPro" id="IPR043081">
    <property type="entry name" value="ApoC-1_sf"/>
</dbReference>
<dbReference type="Gene3D" id="4.10.260.30">
    <property type="entry name" value="Apolipoprotein C-I"/>
    <property type="match status" value="1"/>
</dbReference>